<evidence type="ECO:0000256" key="18">
    <source>
        <dbReference type="HAMAP-Rule" id="MF_00079"/>
    </source>
</evidence>
<comment type="catalytic activity">
    <reaction evidence="1 18">
        <text>1-(5-phospho-beta-D-ribosyl)-ATP + diphosphate = 5-phospho-alpha-D-ribose 1-diphosphate + ATP</text>
        <dbReference type="Rhea" id="RHEA:18473"/>
        <dbReference type="ChEBI" id="CHEBI:30616"/>
        <dbReference type="ChEBI" id="CHEBI:33019"/>
        <dbReference type="ChEBI" id="CHEBI:58017"/>
        <dbReference type="ChEBI" id="CHEBI:73183"/>
        <dbReference type="EC" id="2.4.2.17"/>
    </reaction>
</comment>
<reference evidence="21 22" key="1">
    <citation type="submission" date="2018-06" db="EMBL/GenBank/DDBJ databases">
        <title>Genomic Encyclopedia of Archaeal and Bacterial Type Strains, Phase II (KMG-II): from individual species to whole genera.</title>
        <authorList>
            <person name="Goeker M."/>
        </authorList>
    </citation>
    <scope>NUCLEOTIDE SEQUENCE [LARGE SCALE GENOMIC DNA]</scope>
    <source>
        <strain evidence="21 22">DSM 23446</strain>
    </source>
</reference>
<sequence>MEQIIRIAVQKSGRLSDDSLSLIKECGIKFYNGTGKLKSTSTNFPIEFLFLRDDDIPGYVADGVADLGIVGQNEVVEKDKNVTTMKALGFSKCRLSLAVAKGQEYNGVEFFEGKNIATSYPKILGDYLKSQNINADIHEISGSVEIAPSIGLAEGICDIVSSGSTLMMNGLKEVEEIFKSEAVLIANNNLSDWKKEIAEKLLFRINAVQKGKSNKYVLLNAPNASIEKITSLIPGMRSPTILPLAQEGWSSVHSVLNEDQFWENIEELRAAGAEGILVVPIEKMIL</sequence>
<comment type="subcellular location">
    <subcellularLocation>
        <location evidence="3 18">Cytoplasm</location>
    </subcellularLocation>
</comment>
<dbReference type="Gene3D" id="3.40.190.10">
    <property type="entry name" value="Periplasmic binding protein-like II"/>
    <property type="match status" value="2"/>
</dbReference>
<keyword evidence="15 18" id="KW-0460">Magnesium</keyword>
<dbReference type="FunFam" id="3.40.190.10:FF:000008">
    <property type="entry name" value="ATP phosphoribosyltransferase"/>
    <property type="match status" value="1"/>
</dbReference>
<evidence type="ECO:0000256" key="16">
    <source>
        <dbReference type="ARBA" id="ARBA00023102"/>
    </source>
</evidence>
<dbReference type="InterPro" id="IPR020621">
    <property type="entry name" value="ATP-PRT_HisG_long"/>
</dbReference>
<evidence type="ECO:0000256" key="14">
    <source>
        <dbReference type="ARBA" id="ARBA00022840"/>
    </source>
</evidence>
<dbReference type="InterPro" id="IPR011322">
    <property type="entry name" value="N-reg_PII-like_a/b"/>
</dbReference>
<comment type="similarity">
    <text evidence="5 18">Belongs to the ATP phosphoribosyltransferase family. Long subfamily.</text>
</comment>
<comment type="function">
    <text evidence="17 18">Catalyzes the condensation of ATP and 5-phosphoribose 1-diphosphate to form N'-(5'-phosphoribosyl)-ATP (PR-ATP). Has a crucial role in the pathway because the rate of histidine biosynthesis seems to be controlled primarily by regulation of HisG enzymatic activity.</text>
</comment>
<feature type="domain" description="Histidine biosynthesis HisG C-terminal" evidence="20">
    <location>
        <begin position="213"/>
        <end position="283"/>
    </location>
</feature>
<comment type="activity regulation">
    <text evidence="18">Feedback inhibited by histidine.</text>
</comment>
<dbReference type="NCBIfam" id="TIGR00070">
    <property type="entry name" value="hisG"/>
    <property type="match status" value="1"/>
</dbReference>
<evidence type="ECO:0000256" key="1">
    <source>
        <dbReference type="ARBA" id="ARBA00000915"/>
    </source>
</evidence>
<evidence type="ECO:0000313" key="22">
    <source>
        <dbReference type="Proteomes" id="UP000249610"/>
    </source>
</evidence>
<evidence type="ECO:0000256" key="6">
    <source>
        <dbReference type="ARBA" id="ARBA00011946"/>
    </source>
</evidence>
<proteinExistence type="inferred from homology"/>
<keyword evidence="9 18" id="KW-0028">Amino-acid biosynthesis</keyword>
<evidence type="ECO:0000256" key="7">
    <source>
        <dbReference type="ARBA" id="ARBA00020998"/>
    </source>
</evidence>
<dbReference type="GO" id="GO:0005737">
    <property type="term" value="C:cytoplasm"/>
    <property type="evidence" value="ECO:0007669"/>
    <property type="project" value="UniProtKB-SubCell"/>
</dbReference>
<dbReference type="PANTHER" id="PTHR21403">
    <property type="entry name" value="ATP PHOSPHORIBOSYLTRANSFERASE ATP-PRTASE"/>
    <property type="match status" value="1"/>
</dbReference>
<dbReference type="UniPathway" id="UPA00031">
    <property type="reaction ID" value="UER00006"/>
</dbReference>
<dbReference type="InterPro" id="IPR013115">
    <property type="entry name" value="HisG_C"/>
</dbReference>
<gene>
    <name evidence="18" type="primary">hisG</name>
    <name evidence="21" type="ORF">LV83_01764</name>
</gene>
<dbReference type="GO" id="GO:0005524">
    <property type="term" value="F:ATP binding"/>
    <property type="evidence" value="ECO:0007669"/>
    <property type="project" value="UniProtKB-KW"/>
</dbReference>
<name>A0A327PH45_9BACT</name>
<evidence type="ECO:0000256" key="15">
    <source>
        <dbReference type="ARBA" id="ARBA00022842"/>
    </source>
</evidence>
<keyword evidence="11 18" id="KW-0808">Transferase</keyword>
<dbReference type="RefSeq" id="WP_111611153.1">
    <property type="nucleotide sequence ID" value="NZ_QLLK01000004.1"/>
</dbReference>
<evidence type="ECO:0000256" key="11">
    <source>
        <dbReference type="ARBA" id="ARBA00022679"/>
    </source>
</evidence>
<evidence type="ECO:0000256" key="9">
    <source>
        <dbReference type="ARBA" id="ARBA00022605"/>
    </source>
</evidence>
<dbReference type="InterPro" id="IPR015867">
    <property type="entry name" value="N-reg_PII/ATP_PRibTrfase_C"/>
</dbReference>
<keyword evidence="16 18" id="KW-0368">Histidine biosynthesis</keyword>
<evidence type="ECO:0000256" key="13">
    <source>
        <dbReference type="ARBA" id="ARBA00022741"/>
    </source>
</evidence>
<dbReference type="InterPro" id="IPR018198">
    <property type="entry name" value="ATP_PRibTrfase_CS"/>
</dbReference>
<dbReference type="SUPFAM" id="SSF53850">
    <property type="entry name" value="Periplasmic binding protein-like II"/>
    <property type="match status" value="1"/>
</dbReference>
<keyword evidence="13 18" id="KW-0547">Nucleotide-binding</keyword>
<dbReference type="InterPro" id="IPR001348">
    <property type="entry name" value="ATP_PRibTrfase_HisG"/>
</dbReference>
<keyword evidence="22" id="KW-1185">Reference proteome</keyword>
<dbReference type="GO" id="GO:0000287">
    <property type="term" value="F:magnesium ion binding"/>
    <property type="evidence" value="ECO:0007669"/>
    <property type="project" value="UniProtKB-UniRule"/>
</dbReference>
<comment type="cofactor">
    <cofactor evidence="2 18">
        <name>Mg(2+)</name>
        <dbReference type="ChEBI" id="CHEBI:18420"/>
    </cofactor>
</comment>
<dbReference type="Pfam" id="PF01634">
    <property type="entry name" value="HisG"/>
    <property type="match status" value="1"/>
</dbReference>
<dbReference type="SUPFAM" id="SSF54913">
    <property type="entry name" value="GlnB-like"/>
    <property type="match status" value="1"/>
</dbReference>
<evidence type="ECO:0000313" key="21">
    <source>
        <dbReference type="EMBL" id="RAI91575.1"/>
    </source>
</evidence>
<evidence type="ECO:0000256" key="3">
    <source>
        <dbReference type="ARBA" id="ARBA00004496"/>
    </source>
</evidence>
<dbReference type="FunFam" id="3.30.70.120:FF:000002">
    <property type="entry name" value="ATP phosphoribosyltransferase"/>
    <property type="match status" value="1"/>
</dbReference>
<evidence type="ECO:0000256" key="8">
    <source>
        <dbReference type="ARBA" id="ARBA00022490"/>
    </source>
</evidence>
<keyword evidence="12 18" id="KW-0479">Metal-binding</keyword>
<dbReference type="PANTHER" id="PTHR21403:SF8">
    <property type="entry name" value="ATP PHOSPHORIBOSYLTRANSFERASE"/>
    <property type="match status" value="1"/>
</dbReference>
<keyword evidence="14 18" id="KW-0067">ATP-binding</keyword>
<dbReference type="NCBIfam" id="TIGR03455">
    <property type="entry name" value="HisG_C-term"/>
    <property type="match status" value="1"/>
</dbReference>
<evidence type="ECO:0000256" key="5">
    <source>
        <dbReference type="ARBA" id="ARBA00007955"/>
    </source>
</evidence>
<evidence type="ECO:0000256" key="12">
    <source>
        <dbReference type="ARBA" id="ARBA00022723"/>
    </source>
</evidence>
<dbReference type="Proteomes" id="UP000249610">
    <property type="component" value="Unassembled WGS sequence"/>
</dbReference>
<dbReference type="Pfam" id="PF08029">
    <property type="entry name" value="HisG_C"/>
    <property type="match status" value="1"/>
</dbReference>
<comment type="pathway">
    <text evidence="4 18">Amino-acid biosynthesis; L-histidine biosynthesis; L-histidine from 5-phospho-alpha-D-ribose 1-diphosphate: step 1/9.</text>
</comment>
<keyword evidence="8 18" id="KW-0963">Cytoplasm</keyword>
<evidence type="ECO:0000259" key="19">
    <source>
        <dbReference type="Pfam" id="PF01634"/>
    </source>
</evidence>
<dbReference type="Gene3D" id="3.30.70.120">
    <property type="match status" value="1"/>
</dbReference>
<dbReference type="PROSITE" id="PS01316">
    <property type="entry name" value="ATP_P_PHORIBOSYLTR"/>
    <property type="match status" value="1"/>
</dbReference>
<dbReference type="EMBL" id="QLLK01000004">
    <property type="protein sequence ID" value="RAI91575.1"/>
    <property type="molecule type" value="Genomic_DNA"/>
</dbReference>
<dbReference type="EC" id="2.4.2.17" evidence="6 18"/>
<dbReference type="AlphaFoldDB" id="A0A327PH45"/>
<dbReference type="CDD" id="cd13592">
    <property type="entry name" value="PBP2_HisGL2"/>
    <property type="match status" value="1"/>
</dbReference>
<evidence type="ECO:0000256" key="10">
    <source>
        <dbReference type="ARBA" id="ARBA00022676"/>
    </source>
</evidence>
<dbReference type="GO" id="GO:0003879">
    <property type="term" value="F:ATP phosphoribosyltransferase activity"/>
    <property type="evidence" value="ECO:0007669"/>
    <property type="project" value="UniProtKB-UniRule"/>
</dbReference>
<comment type="caution">
    <text evidence="21">The sequence shown here is derived from an EMBL/GenBank/DDBJ whole genome shotgun (WGS) entry which is preliminary data.</text>
</comment>
<dbReference type="InterPro" id="IPR013820">
    <property type="entry name" value="ATP_PRibTrfase_cat"/>
</dbReference>
<accession>A0A327PH45</accession>
<feature type="domain" description="ATP phosphoribosyltransferase catalytic" evidence="19">
    <location>
        <begin position="52"/>
        <end position="206"/>
    </location>
</feature>
<evidence type="ECO:0000256" key="4">
    <source>
        <dbReference type="ARBA" id="ARBA00004667"/>
    </source>
</evidence>
<evidence type="ECO:0000256" key="17">
    <source>
        <dbReference type="ARBA" id="ARBA00024861"/>
    </source>
</evidence>
<evidence type="ECO:0000256" key="2">
    <source>
        <dbReference type="ARBA" id="ARBA00001946"/>
    </source>
</evidence>
<dbReference type="OrthoDB" id="9801867at2"/>
<keyword evidence="10 18" id="KW-0328">Glycosyltransferase</keyword>
<dbReference type="HAMAP" id="MF_00079">
    <property type="entry name" value="HisG_Long"/>
    <property type="match status" value="1"/>
</dbReference>
<organism evidence="21 22">
    <name type="scientific">Algoriphagus yeomjeoni</name>
    <dbReference type="NCBI Taxonomy" id="291403"/>
    <lineage>
        <taxon>Bacteria</taxon>
        <taxon>Pseudomonadati</taxon>
        <taxon>Bacteroidota</taxon>
        <taxon>Cytophagia</taxon>
        <taxon>Cytophagales</taxon>
        <taxon>Cyclobacteriaceae</taxon>
        <taxon>Algoriphagus</taxon>
    </lineage>
</organism>
<dbReference type="GO" id="GO:0000105">
    <property type="term" value="P:L-histidine biosynthetic process"/>
    <property type="evidence" value="ECO:0007669"/>
    <property type="project" value="UniProtKB-UniRule"/>
</dbReference>
<protein>
    <recommendedName>
        <fullName evidence="7 18">ATP phosphoribosyltransferase</fullName>
        <shortName evidence="18">ATP-PRT</shortName>
        <shortName evidence="18">ATP-PRTase</shortName>
        <ecNumber evidence="6 18">2.4.2.17</ecNumber>
    </recommendedName>
</protein>
<evidence type="ECO:0000259" key="20">
    <source>
        <dbReference type="Pfam" id="PF08029"/>
    </source>
</evidence>